<comment type="subunit">
    <text evidence="4">Homodimer.</text>
</comment>
<evidence type="ECO:0000256" key="3">
    <source>
        <dbReference type="ARBA" id="ARBA00001941"/>
    </source>
</evidence>
<comment type="cofactor">
    <cofactor evidence="3">
        <name>Co(2+)</name>
        <dbReference type="ChEBI" id="CHEBI:48828"/>
    </cofactor>
</comment>
<dbReference type="SMART" id="SM00471">
    <property type="entry name" value="HDc"/>
    <property type="match status" value="1"/>
</dbReference>
<feature type="domain" description="HD/PDEase" evidence="8">
    <location>
        <begin position="33"/>
        <end position="171"/>
    </location>
</feature>
<evidence type="ECO:0000313" key="9">
    <source>
        <dbReference type="EMBL" id="CCF84047.1"/>
    </source>
</evidence>
<protein>
    <recommendedName>
        <fullName evidence="5">5'-deoxynucleotidase</fullName>
        <ecNumber evidence="5">3.1.3.89</ecNumber>
    </recommendedName>
</protein>
<evidence type="ECO:0000256" key="6">
    <source>
        <dbReference type="ARBA" id="ARBA00022723"/>
    </source>
</evidence>
<proteinExistence type="predicted"/>
<dbReference type="Pfam" id="PF13023">
    <property type="entry name" value="HD_3"/>
    <property type="match status" value="1"/>
</dbReference>
<dbReference type="EC" id="3.1.3.89" evidence="5"/>
<dbReference type="GO" id="GO:0046872">
    <property type="term" value="F:metal ion binding"/>
    <property type="evidence" value="ECO:0007669"/>
    <property type="project" value="UniProtKB-KW"/>
</dbReference>
<dbReference type="GO" id="GO:0005737">
    <property type="term" value="C:cytoplasm"/>
    <property type="evidence" value="ECO:0007669"/>
    <property type="project" value="TreeGrafter"/>
</dbReference>
<dbReference type="PANTHER" id="PTHR11845:SF13">
    <property type="entry name" value="5'-DEOXYNUCLEOTIDASE HDDC2"/>
    <property type="match status" value="1"/>
</dbReference>
<reference evidence="9 10" key="1">
    <citation type="journal article" date="2012" name="ISME J.">
        <title>Nitrification expanded: discovery, physiology and genomics of a nitrite-oxidizing bacterium from the phylum Chloroflexi.</title>
        <authorList>
            <person name="Sorokin D.Y."/>
            <person name="Lucker S."/>
            <person name="Vejmelkova D."/>
            <person name="Kostrikina N.A."/>
            <person name="Kleerebezem R."/>
            <person name="Rijpstra W.I."/>
            <person name="Damste J.S."/>
            <person name="Le Paslier D."/>
            <person name="Muyzer G."/>
            <person name="Wagner M."/>
            <person name="van Loosdrecht M.C."/>
            <person name="Daims H."/>
        </authorList>
    </citation>
    <scope>NUCLEOTIDE SEQUENCE [LARGE SCALE GENOMIC DNA]</scope>
    <source>
        <strain evidence="10">none</strain>
    </source>
</reference>
<keyword evidence="7 9" id="KW-0378">Hydrolase</keyword>
<keyword evidence="6" id="KW-0479">Metal-binding</keyword>
<dbReference type="GO" id="GO:0002953">
    <property type="term" value="F:5'-deoxynucleotidase activity"/>
    <property type="evidence" value="ECO:0007669"/>
    <property type="project" value="UniProtKB-EC"/>
</dbReference>
<keyword evidence="10" id="KW-1185">Reference proteome</keyword>
<name>I4EH85_9BACT</name>
<evidence type="ECO:0000259" key="8">
    <source>
        <dbReference type="SMART" id="SM00471"/>
    </source>
</evidence>
<sequence>MSNEWDGVIDVLQHAGRLKQLFRQGWVDRGVVDPESVADHSYRVAVLVLLLAGRDTAVNLGRALTLAIVHDLPEAVAGDATPFDQALNEAEAKREAIFRRPPAYSAEADRAKYAAEADAIAEITAGLSPELKTLFIGAWDEYEEGKTPEARLVRQADKLESWLQALEYREQQPGLVIESFSIGTDQAVTDPDLRDLLNTIRERFEGTASE</sequence>
<dbReference type="OrthoDB" id="9796032at2"/>
<evidence type="ECO:0000256" key="1">
    <source>
        <dbReference type="ARBA" id="ARBA00001638"/>
    </source>
</evidence>
<evidence type="ECO:0000256" key="7">
    <source>
        <dbReference type="ARBA" id="ARBA00022801"/>
    </source>
</evidence>
<comment type="cofactor">
    <cofactor evidence="2">
        <name>Mn(2+)</name>
        <dbReference type="ChEBI" id="CHEBI:29035"/>
    </cofactor>
</comment>
<evidence type="ECO:0000256" key="2">
    <source>
        <dbReference type="ARBA" id="ARBA00001936"/>
    </source>
</evidence>
<dbReference type="InterPro" id="IPR039356">
    <property type="entry name" value="YfbR/HDDC2"/>
</dbReference>
<dbReference type="Proteomes" id="UP000004221">
    <property type="component" value="Unassembled WGS sequence"/>
</dbReference>
<comment type="catalytic activity">
    <reaction evidence="1">
        <text>a 2'-deoxyribonucleoside 5'-phosphate + H2O = a 2'-deoxyribonucleoside + phosphate</text>
        <dbReference type="Rhea" id="RHEA:36167"/>
        <dbReference type="ChEBI" id="CHEBI:15377"/>
        <dbReference type="ChEBI" id="CHEBI:18274"/>
        <dbReference type="ChEBI" id="CHEBI:43474"/>
        <dbReference type="ChEBI" id="CHEBI:65317"/>
        <dbReference type="EC" id="3.1.3.89"/>
    </reaction>
</comment>
<dbReference type="AlphaFoldDB" id="I4EH85"/>
<comment type="caution">
    <text evidence="9">The sequence shown here is derived from an EMBL/GenBank/DDBJ whole genome shotgun (WGS) entry which is preliminary data.</text>
</comment>
<evidence type="ECO:0000256" key="4">
    <source>
        <dbReference type="ARBA" id="ARBA00011738"/>
    </source>
</evidence>
<organism evidence="9 10">
    <name type="scientific">Nitrolancea hollandica Lb</name>
    <dbReference type="NCBI Taxonomy" id="1129897"/>
    <lineage>
        <taxon>Bacteria</taxon>
        <taxon>Pseudomonadati</taxon>
        <taxon>Thermomicrobiota</taxon>
        <taxon>Thermomicrobia</taxon>
        <taxon>Sphaerobacterales</taxon>
        <taxon>Sphaerobacterineae</taxon>
        <taxon>Sphaerobacteraceae</taxon>
        <taxon>Nitrolancea</taxon>
    </lineage>
</organism>
<dbReference type="EMBL" id="CAGS01000226">
    <property type="protein sequence ID" value="CCF84047.1"/>
    <property type="molecule type" value="Genomic_DNA"/>
</dbReference>
<dbReference type="RefSeq" id="WP_008477891.1">
    <property type="nucleotide sequence ID" value="NZ_CAGS01000226.1"/>
</dbReference>
<dbReference type="PANTHER" id="PTHR11845">
    <property type="entry name" value="5'-DEOXYNUCLEOTIDASE HDDC2"/>
    <property type="match status" value="1"/>
</dbReference>
<evidence type="ECO:0000256" key="5">
    <source>
        <dbReference type="ARBA" id="ARBA00012964"/>
    </source>
</evidence>
<dbReference type="InterPro" id="IPR003607">
    <property type="entry name" value="HD/PDEase_dom"/>
</dbReference>
<evidence type="ECO:0000313" key="10">
    <source>
        <dbReference type="Proteomes" id="UP000004221"/>
    </source>
</evidence>
<accession>I4EH85</accession>
<dbReference type="InterPro" id="IPR006674">
    <property type="entry name" value="HD_domain"/>
</dbReference>
<dbReference type="SUPFAM" id="SSF109604">
    <property type="entry name" value="HD-domain/PDEase-like"/>
    <property type="match status" value="1"/>
</dbReference>
<gene>
    <name evidence="9" type="ORF">NITHO_3010028</name>
</gene>
<dbReference type="Gene3D" id="1.10.3210.10">
    <property type="entry name" value="Hypothetical protein af1432"/>
    <property type="match status" value="1"/>
</dbReference>